<dbReference type="SUPFAM" id="SSF54556">
    <property type="entry name" value="Chitinase insertion domain"/>
    <property type="match status" value="1"/>
</dbReference>
<dbReference type="PROSITE" id="PS01095">
    <property type="entry name" value="GH18_1"/>
    <property type="match status" value="1"/>
</dbReference>
<dbReference type="AlphaFoldDB" id="A0A1S3JWG1"/>
<keyword evidence="9" id="KW-1185">Reference proteome</keyword>
<evidence type="ECO:0000313" key="10">
    <source>
        <dbReference type="RefSeq" id="XP_013414708.1"/>
    </source>
</evidence>
<dbReference type="GO" id="GO:0006032">
    <property type="term" value="P:chitin catabolic process"/>
    <property type="evidence" value="ECO:0007669"/>
    <property type="project" value="TreeGrafter"/>
</dbReference>
<evidence type="ECO:0000256" key="7">
    <source>
        <dbReference type="SAM" id="SignalP"/>
    </source>
</evidence>
<dbReference type="InterPro" id="IPR001579">
    <property type="entry name" value="Glyco_hydro_18_chit_AS"/>
</dbReference>
<dbReference type="KEGG" id="lak:106176742"/>
<reference evidence="10" key="1">
    <citation type="submission" date="2025-08" db="UniProtKB">
        <authorList>
            <consortium name="RefSeq"/>
        </authorList>
    </citation>
    <scope>IDENTIFICATION</scope>
    <source>
        <tissue evidence="10">Gonads</tissue>
    </source>
</reference>
<dbReference type="FunFam" id="3.10.50.10:FF:000004">
    <property type="entry name" value="Chitinase 5"/>
    <property type="match status" value="1"/>
</dbReference>
<keyword evidence="4 5" id="KW-0326">Glycosidase</keyword>
<dbReference type="InterPro" id="IPR011583">
    <property type="entry name" value="Chitinase_II/V-like_cat"/>
</dbReference>
<sequence>MTEVLIYLVTLACLLWAPTKADKKIFCYYSSFAQSRQGMARFLPEDINPQLCTHVLFAFVDVSPDGRNLKPSNRNHISRGGKPGLYERTVALKQRNPELKVLLAVGGWAQGSKQFVPMMSSVENRQAWVRNVVRYLRKYGFDGLDMDWEFPGARGSPPEDKQRFTKLMKELQEAFRSEAQISGKDKLLLTLATAGGMYFISKSYEPELLIPHVDYFLLMAYNYHGMWEKFTGHHSGLYPRADEKDRDRELNQQWTIDFWLGKGARKEQIIVGIATYSMTFTLRDPTQHGLMAPATGAGEGGKYTREPGVMAYYEICQNLRSGRWNRAWIADQMSPYYYGDRQWGGYDDVESVTYKACRKYHV</sequence>
<dbReference type="SMART" id="SM00636">
    <property type="entry name" value="Glyco_18"/>
    <property type="match status" value="1"/>
</dbReference>
<dbReference type="Gene3D" id="3.10.50.10">
    <property type="match status" value="1"/>
</dbReference>
<dbReference type="GO" id="GO:0005975">
    <property type="term" value="P:carbohydrate metabolic process"/>
    <property type="evidence" value="ECO:0007669"/>
    <property type="project" value="InterPro"/>
</dbReference>
<organism evidence="9 10">
    <name type="scientific">Lingula anatina</name>
    <name type="common">Brachiopod</name>
    <name type="synonym">Lingula unguis</name>
    <dbReference type="NCBI Taxonomy" id="7574"/>
    <lineage>
        <taxon>Eukaryota</taxon>
        <taxon>Metazoa</taxon>
        <taxon>Spiralia</taxon>
        <taxon>Lophotrochozoa</taxon>
        <taxon>Brachiopoda</taxon>
        <taxon>Linguliformea</taxon>
        <taxon>Lingulata</taxon>
        <taxon>Lingulida</taxon>
        <taxon>Linguloidea</taxon>
        <taxon>Lingulidae</taxon>
        <taxon>Lingula</taxon>
    </lineage>
</organism>
<dbReference type="SUPFAM" id="SSF51445">
    <property type="entry name" value="(Trans)glycosidases"/>
    <property type="match status" value="1"/>
</dbReference>
<feature type="signal peptide" evidence="7">
    <location>
        <begin position="1"/>
        <end position="21"/>
    </location>
</feature>
<dbReference type="InterPro" id="IPR001223">
    <property type="entry name" value="Glyco_hydro18_cat"/>
</dbReference>
<dbReference type="STRING" id="7574.A0A1S3JWG1"/>
<dbReference type="PROSITE" id="PS51910">
    <property type="entry name" value="GH18_2"/>
    <property type="match status" value="1"/>
</dbReference>
<dbReference type="Gene3D" id="3.20.20.80">
    <property type="entry name" value="Glycosidases"/>
    <property type="match status" value="1"/>
</dbReference>
<dbReference type="GO" id="GO:0005576">
    <property type="term" value="C:extracellular region"/>
    <property type="evidence" value="ECO:0007669"/>
    <property type="project" value="TreeGrafter"/>
</dbReference>
<proteinExistence type="inferred from homology"/>
<evidence type="ECO:0000256" key="4">
    <source>
        <dbReference type="ARBA" id="ARBA00023295"/>
    </source>
</evidence>
<evidence type="ECO:0000259" key="8">
    <source>
        <dbReference type="PROSITE" id="PS51910"/>
    </source>
</evidence>
<name>A0A1S3JWG1_LINAN</name>
<dbReference type="PANTHER" id="PTHR11177:SF317">
    <property type="entry name" value="CHITINASE 12-RELATED"/>
    <property type="match status" value="1"/>
</dbReference>
<evidence type="ECO:0000256" key="2">
    <source>
        <dbReference type="ARBA" id="ARBA00022801"/>
    </source>
</evidence>
<dbReference type="OrthoDB" id="6130020at2759"/>
<accession>A0A1S3JWG1</accession>
<dbReference type="InterPro" id="IPR017853">
    <property type="entry name" value="GH"/>
</dbReference>
<evidence type="ECO:0000256" key="1">
    <source>
        <dbReference type="ARBA" id="ARBA00022729"/>
    </source>
</evidence>
<keyword evidence="1 7" id="KW-0732">Signal</keyword>
<protein>
    <submittedName>
        <fullName evidence="10">Chitotriosidase-1-like</fullName>
    </submittedName>
</protein>
<dbReference type="GO" id="GO:0008061">
    <property type="term" value="F:chitin binding"/>
    <property type="evidence" value="ECO:0007669"/>
    <property type="project" value="InterPro"/>
</dbReference>
<evidence type="ECO:0000313" key="9">
    <source>
        <dbReference type="Proteomes" id="UP000085678"/>
    </source>
</evidence>
<evidence type="ECO:0000256" key="3">
    <source>
        <dbReference type="ARBA" id="ARBA00023157"/>
    </source>
</evidence>
<gene>
    <name evidence="10" type="primary">LOC106176742</name>
</gene>
<keyword evidence="2 5" id="KW-0378">Hydrolase</keyword>
<feature type="domain" description="GH18" evidence="8">
    <location>
        <begin position="23"/>
        <end position="362"/>
    </location>
</feature>
<dbReference type="Pfam" id="PF00704">
    <property type="entry name" value="Glyco_hydro_18"/>
    <property type="match status" value="1"/>
</dbReference>
<dbReference type="InterPro" id="IPR029070">
    <property type="entry name" value="Chitinase_insertion_sf"/>
</dbReference>
<dbReference type="PANTHER" id="PTHR11177">
    <property type="entry name" value="CHITINASE"/>
    <property type="match status" value="1"/>
</dbReference>
<dbReference type="GeneID" id="106176742"/>
<dbReference type="Proteomes" id="UP000085678">
    <property type="component" value="Unplaced"/>
</dbReference>
<dbReference type="RefSeq" id="XP_013414708.1">
    <property type="nucleotide sequence ID" value="XM_013559254.1"/>
</dbReference>
<feature type="chain" id="PRO_5010211810" evidence="7">
    <location>
        <begin position="22"/>
        <end position="362"/>
    </location>
</feature>
<dbReference type="InParanoid" id="A0A1S3JWG1"/>
<evidence type="ECO:0000256" key="5">
    <source>
        <dbReference type="RuleBase" id="RU000489"/>
    </source>
</evidence>
<keyword evidence="3" id="KW-1015">Disulfide bond</keyword>
<evidence type="ECO:0000256" key="6">
    <source>
        <dbReference type="RuleBase" id="RU004453"/>
    </source>
</evidence>
<dbReference type="GO" id="GO:0004568">
    <property type="term" value="F:chitinase activity"/>
    <property type="evidence" value="ECO:0007669"/>
    <property type="project" value="UniProtKB-ARBA"/>
</dbReference>
<comment type="similarity">
    <text evidence="6">Belongs to the glycosyl hydrolase 18 family.</text>
</comment>
<dbReference type="InterPro" id="IPR050314">
    <property type="entry name" value="Glycosyl_Hydrlase_18"/>
</dbReference>